<feature type="transmembrane region" description="Helical" evidence="7">
    <location>
        <begin position="134"/>
        <end position="157"/>
    </location>
</feature>
<sequence length="313" mass="33446">MIAFVLKRLGFAVVTCFAVLTLVFFAIRILPGDPALVILGDQASAASIAALRSKLGLDQPVLLQYIHFVSGVPSGDWGTSIASGRPVIQEILGVLPSTIELTVASLIVGIVLGVPAGVWSAVHRNRIPDYLTRILSLLGLSAPAFVSGVILLLVFSVQLQWLPVISSGGTGTLGDRAINLVLPSINLGLIMAAYITRVTRSAMLEVLGQDYIRTAKAKGLSSRVVIYRHGFRNCLIPVVTVVGLYFGILLGNSVLTEIVFSRPGLGKLIVGALSQRDYPMLQGMIVIYTLIVVTVNLVTDLSYGFIDPRVKNK</sequence>
<dbReference type="EMBL" id="FBWC01000037">
    <property type="protein sequence ID" value="CUX65717.1"/>
    <property type="molecule type" value="Genomic_DNA"/>
</dbReference>
<evidence type="ECO:0000256" key="6">
    <source>
        <dbReference type="ARBA" id="ARBA00023136"/>
    </source>
</evidence>
<dbReference type="InterPro" id="IPR000515">
    <property type="entry name" value="MetI-like"/>
</dbReference>
<dbReference type="PANTHER" id="PTHR43163:SF6">
    <property type="entry name" value="DIPEPTIDE TRANSPORT SYSTEM PERMEASE PROTEIN DPPB-RELATED"/>
    <property type="match status" value="1"/>
</dbReference>
<keyword evidence="2 7" id="KW-0813">Transport</keyword>
<comment type="subcellular location">
    <subcellularLocation>
        <location evidence="1 7">Cell membrane</location>
        <topology evidence="1 7">Multi-pass membrane protein</topology>
    </subcellularLocation>
</comment>
<dbReference type="Pfam" id="PF19300">
    <property type="entry name" value="BPD_transp_1_N"/>
    <property type="match status" value="1"/>
</dbReference>
<evidence type="ECO:0000256" key="1">
    <source>
        <dbReference type="ARBA" id="ARBA00004651"/>
    </source>
</evidence>
<feature type="domain" description="ABC transmembrane type-1" evidence="8">
    <location>
        <begin position="95"/>
        <end position="299"/>
    </location>
</feature>
<reference evidence="9 10" key="1">
    <citation type="submission" date="2016-01" db="EMBL/GenBank/DDBJ databases">
        <authorList>
            <person name="Oliw E.H."/>
        </authorList>
    </citation>
    <scope>NUCLEOTIDE SEQUENCE [LARGE SCALE GENOMIC DNA]</scope>
    <source>
        <strain evidence="9 10">Kerr 14</strain>
    </source>
</reference>
<gene>
    <name evidence="9" type="primary">dppB</name>
    <name evidence="9" type="ORF">AGR4C_pa60008</name>
</gene>
<dbReference type="Proteomes" id="UP000191897">
    <property type="component" value="Unassembled WGS sequence"/>
</dbReference>
<dbReference type="GO" id="GO:0005886">
    <property type="term" value="C:plasma membrane"/>
    <property type="evidence" value="ECO:0007669"/>
    <property type="project" value="UniProtKB-SubCell"/>
</dbReference>
<feature type="transmembrane region" description="Helical" evidence="7">
    <location>
        <begin position="101"/>
        <end position="122"/>
    </location>
</feature>
<evidence type="ECO:0000259" key="8">
    <source>
        <dbReference type="PROSITE" id="PS50928"/>
    </source>
</evidence>
<evidence type="ECO:0000313" key="10">
    <source>
        <dbReference type="Proteomes" id="UP000191897"/>
    </source>
</evidence>
<dbReference type="InterPro" id="IPR035906">
    <property type="entry name" value="MetI-like_sf"/>
</dbReference>
<keyword evidence="6 7" id="KW-0472">Membrane</keyword>
<feature type="transmembrane region" description="Helical" evidence="7">
    <location>
        <begin position="177"/>
        <end position="195"/>
    </location>
</feature>
<keyword evidence="4 7" id="KW-0812">Transmembrane</keyword>
<evidence type="ECO:0000313" key="9">
    <source>
        <dbReference type="EMBL" id="CUX65717.1"/>
    </source>
</evidence>
<comment type="similarity">
    <text evidence="7">Belongs to the binding-protein-dependent transport system permease family.</text>
</comment>
<dbReference type="RefSeq" id="WP_080867595.1">
    <property type="nucleotide sequence ID" value="NZ_LT009732.1"/>
</dbReference>
<keyword evidence="3" id="KW-1003">Cell membrane</keyword>
<keyword evidence="5 7" id="KW-1133">Transmembrane helix</keyword>
<dbReference type="Gene3D" id="1.10.3720.10">
    <property type="entry name" value="MetI-like"/>
    <property type="match status" value="1"/>
</dbReference>
<dbReference type="SUPFAM" id="SSF161098">
    <property type="entry name" value="MetI-like"/>
    <property type="match status" value="1"/>
</dbReference>
<evidence type="ECO:0000256" key="4">
    <source>
        <dbReference type="ARBA" id="ARBA00022692"/>
    </source>
</evidence>
<feature type="transmembrane region" description="Helical" evidence="7">
    <location>
        <begin position="280"/>
        <end position="306"/>
    </location>
</feature>
<feature type="transmembrane region" description="Helical" evidence="7">
    <location>
        <begin position="9"/>
        <end position="30"/>
    </location>
</feature>
<dbReference type="PANTHER" id="PTHR43163">
    <property type="entry name" value="DIPEPTIDE TRANSPORT SYSTEM PERMEASE PROTEIN DPPB-RELATED"/>
    <property type="match status" value="1"/>
</dbReference>
<organism evidence="9 10">
    <name type="scientific">Agrobacterium tumefaciens str. Kerr 14</name>
    <dbReference type="NCBI Taxonomy" id="1183424"/>
    <lineage>
        <taxon>Bacteria</taxon>
        <taxon>Pseudomonadati</taxon>
        <taxon>Pseudomonadota</taxon>
        <taxon>Alphaproteobacteria</taxon>
        <taxon>Hyphomicrobiales</taxon>
        <taxon>Rhizobiaceae</taxon>
        <taxon>Rhizobium/Agrobacterium group</taxon>
        <taxon>Agrobacterium</taxon>
        <taxon>Agrobacterium tumefaciens complex</taxon>
    </lineage>
</organism>
<feature type="transmembrane region" description="Helical" evidence="7">
    <location>
        <begin position="235"/>
        <end position="260"/>
    </location>
</feature>
<protein>
    <submittedName>
        <fullName evidence="9">Dipeptide transport system permease protein dppB (ABC transporter)</fullName>
    </submittedName>
</protein>
<proteinExistence type="inferred from homology"/>
<dbReference type="Pfam" id="PF00528">
    <property type="entry name" value="BPD_transp_1"/>
    <property type="match status" value="1"/>
</dbReference>
<accession>A0A1S7SB33</accession>
<dbReference type="AlphaFoldDB" id="A0A1S7SB33"/>
<dbReference type="CDD" id="cd06261">
    <property type="entry name" value="TM_PBP2"/>
    <property type="match status" value="1"/>
</dbReference>
<evidence type="ECO:0000256" key="7">
    <source>
        <dbReference type="RuleBase" id="RU363032"/>
    </source>
</evidence>
<dbReference type="InterPro" id="IPR045621">
    <property type="entry name" value="BPD_transp_1_N"/>
</dbReference>
<dbReference type="PROSITE" id="PS50928">
    <property type="entry name" value="ABC_TM1"/>
    <property type="match status" value="1"/>
</dbReference>
<evidence type="ECO:0000256" key="5">
    <source>
        <dbReference type="ARBA" id="ARBA00022989"/>
    </source>
</evidence>
<name>A0A1S7SB33_AGRTU</name>
<evidence type="ECO:0000256" key="2">
    <source>
        <dbReference type="ARBA" id="ARBA00022448"/>
    </source>
</evidence>
<evidence type="ECO:0000256" key="3">
    <source>
        <dbReference type="ARBA" id="ARBA00022475"/>
    </source>
</evidence>
<dbReference type="GO" id="GO:0071916">
    <property type="term" value="F:dipeptide transmembrane transporter activity"/>
    <property type="evidence" value="ECO:0007669"/>
    <property type="project" value="TreeGrafter"/>
</dbReference>